<keyword evidence="4 5" id="KW-0131">Cell cycle</keyword>
<evidence type="ECO:0000256" key="7">
    <source>
        <dbReference type="SAM" id="MobiDB-lite"/>
    </source>
</evidence>
<dbReference type="GO" id="GO:0009898">
    <property type="term" value="C:cytoplasmic side of plasma membrane"/>
    <property type="evidence" value="ECO:0007669"/>
    <property type="project" value="UniProtKB-UniRule"/>
</dbReference>
<dbReference type="OrthoDB" id="9768127at2"/>
<evidence type="ECO:0000256" key="1">
    <source>
        <dbReference type="ARBA" id="ARBA00022475"/>
    </source>
</evidence>
<dbReference type="AlphaFoldDB" id="A0A2P8HX26"/>
<dbReference type="Pfam" id="PF02491">
    <property type="entry name" value="SHS2_FTSA"/>
    <property type="match status" value="1"/>
</dbReference>
<keyword evidence="10" id="KW-1185">Reference proteome</keyword>
<evidence type="ECO:0000256" key="4">
    <source>
        <dbReference type="ARBA" id="ARBA00023306"/>
    </source>
</evidence>
<dbReference type="InterPro" id="IPR003494">
    <property type="entry name" value="SHS2_FtsA"/>
</dbReference>
<dbReference type="GO" id="GO:0032153">
    <property type="term" value="C:cell division site"/>
    <property type="evidence" value="ECO:0007669"/>
    <property type="project" value="UniProtKB-UniRule"/>
</dbReference>
<dbReference type="SUPFAM" id="SSF53067">
    <property type="entry name" value="Actin-like ATPase domain"/>
    <property type="match status" value="2"/>
</dbReference>
<comment type="subcellular location">
    <subcellularLocation>
        <location evidence="5">Cell membrane</location>
        <topology evidence="5">Peripheral membrane protein</topology>
        <orientation evidence="5">Cytoplasmic side</orientation>
    </subcellularLocation>
    <text evidence="5">Localizes to the Z ring in an FtsZ-dependent manner. Targeted to the membrane through a conserved C-terminal amphipathic helix.</text>
</comment>
<evidence type="ECO:0000259" key="8">
    <source>
        <dbReference type="SMART" id="SM00842"/>
    </source>
</evidence>
<evidence type="ECO:0000313" key="9">
    <source>
        <dbReference type="EMBL" id="PSL50767.1"/>
    </source>
</evidence>
<dbReference type="PIRSF" id="PIRSF003101">
    <property type="entry name" value="FtsA"/>
    <property type="match status" value="1"/>
</dbReference>
<comment type="function">
    <text evidence="5 6">Cell division protein that is involved in the assembly of the Z ring. May serve as a membrane anchor for the Z ring.</text>
</comment>
<dbReference type="Proteomes" id="UP000242310">
    <property type="component" value="Unassembled WGS sequence"/>
</dbReference>
<evidence type="ECO:0000256" key="6">
    <source>
        <dbReference type="PIRNR" id="PIRNR003101"/>
    </source>
</evidence>
<keyword evidence="2 5" id="KW-0132">Cell division</keyword>
<feature type="domain" description="SHS2" evidence="8">
    <location>
        <begin position="7"/>
        <end position="194"/>
    </location>
</feature>
<comment type="caution">
    <text evidence="9">The sequence shown here is derived from an EMBL/GenBank/DDBJ whole genome shotgun (WGS) entry which is preliminary data.</text>
</comment>
<dbReference type="InterPro" id="IPR043129">
    <property type="entry name" value="ATPase_NBD"/>
</dbReference>
<dbReference type="NCBIfam" id="TIGR01174">
    <property type="entry name" value="ftsA"/>
    <property type="match status" value="1"/>
</dbReference>
<dbReference type="RefSeq" id="WP_106587493.1">
    <property type="nucleotide sequence ID" value="NZ_PYAV01000002.1"/>
</dbReference>
<keyword evidence="3 5" id="KW-0472">Membrane</keyword>
<feature type="compositionally biased region" description="Low complexity" evidence="7">
    <location>
        <begin position="399"/>
        <end position="411"/>
    </location>
</feature>
<evidence type="ECO:0000256" key="3">
    <source>
        <dbReference type="ARBA" id="ARBA00023136"/>
    </source>
</evidence>
<dbReference type="EMBL" id="PYAV01000002">
    <property type="protein sequence ID" value="PSL50767.1"/>
    <property type="molecule type" value="Genomic_DNA"/>
</dbReference>
<keyword evidence="1 5" id="KW-1003">Cell membrane</keyword>
<evidence type="ECO:0000256" key="2">
    <source>
        <dbReference type="ARBA" id="ARBA00022618"/>
    </source>
</evidence>
<dbReference type="Gene3D" id="3.30.420.40">
    <property type="match status" value="2"/>
</dbReference>
<gene>
    <name evidence="5" type="primary">ftsA</name>
    <name evidence="9" type="ORF">B0H94_10243</name>
</gene>
<sequence length="432" mass="46403">MANKEIYVSLDIGTSCIRVVVGEMANQSLNVLSVGEAASYGLKKGAIVDIDATVKGIQSAVEQAERSCGFAIERVIVGVNGHHVDLQPSHGVVAVSSENREITNEDIDRVIDAAQVVSIPPEREIVDVVPNQFVVDGLDEITDPRGMIGVRLEMDGTIITASKTLLHNLLRCVERAGLEVSDIGLQPLAAGMIAASKDERSLGVALVDIGGGATTLSVFKHGRLQNVSVLPVGGENISNDISVGFRTSTEEAEKVKREHGHAFIDDASDDVSFSIPVIGSDSEETYTQYELAHIIEPRMEEIFEMVAEEMVRLGYNDLPGGFVLTGGTVMMPGALELARDVLNIGVRVAVPDHIGVRSPQYTNTIGLIEFAHRNVKIQGKDVGAAVAPLEEEAPHRKQQQSSTEETASASEKGGNEKGLGKRMKNIFRVFFE</sequence>
<dbReference type="Pfam" id="PF14450">
    <property type="entry name" value="FtsA"/>
    <property type="match status" value="1"/>
</dbReference>
<accession>A0A2P8HX26</accession>
<evidence type="ECO:0000313" key="10">
    <source>
        <dbReference type="Proteomes" id="UP000242310"/>
    </source>
</evidence>
<protein>
    <recommendedName>
        <fullName evidence="5 6">Cell division protein FtsA</fullName>
    </recommendedName>
</protein>
<comment type="similarity">
    <text evidence="5 6">Belongs to the FtsA/MreB family.</text>
</comment>
<feature type="region of interest" description="Disordered" evidence="7">
    <location>
        <begin position="391"/>
        <end position="420"/>
    </location>
</feature>
<proteinExistence type="inferred from homology"/>
<comment type="subunit">
    <text evidence="5">Self-interacts. Interacts with FtsZ.</text>
</comment>
<dbReference type="GO" id="GO:0043093">
    <property type="term" value="P:FtsZ-dependent cytokinesis"/>
    <property type="evidence" value="ECO:0007669"/>
    <property type="project" value="UniProtKB-UniRule"/>
</dbReference>
<dbReference type="PANTHER" id="PTHR32432:SF4">
    <property type="entry name" value="CELL DIVISION PROTEIN FTSA"/>
    <property type="match status" value="1"/>
</dbReference>
<dbReference type="PANTHER" id="PTHR32432">
    <property type="entry name" value="CELL DIVISION PROTEIN FTSA-RELATED"/>
    <property type="match status" value="1"/>
</dbReference>
<dbReference type="HAMAP" id="MF_02033">
    <property type="entry name" value="FtsA"/>
    <property type="match status" value="1"/>
</dbReference>
<reference evidence="9 10" key="1">
    <citation type="submission" date="2018-03" db="EMBL/GenBank/DDBJ databases">
        <title>Genomic Encyclopedia of Type Strains, Phase III (KMG-III): the genomes of soil and plant-associated and newly described type strains.</title>
        <authorList>
            <person name="Whitman W."/>
        </authorList>
    </citation>
    <scope>NUCLEOTIDE SEQUENCE [LARGE SCALE GENOMIC DNA]</scope>
    <source>
        <strain evidence="9 10">CGMCC 1.07653</strain>
    </source>
</reference>
<dbReference type="InterPro" id="IPR020823">
    <property type="entry name" value="Cell_div_FtsA"/>
</dbReference>
<dbReference type="SMART" id="SM00842">
    <property type="entry name" value="FtsA"/>
    <property type="match status" value="1"/>
</dbReference>
<dbReference type="InterPro" id="IPR050696">
    <property type="entry name" value="FtsA/MreB"/>
</dbReference>
<dbReference type="CDD" id="cd24048">
    <property type="entry name" value="ASKHA_NBD_FtsA"/>
    <property type="match status" value="1"/>
</dbReference>
<name>A0A2P8HX26_9BACI</name>
<organism evidence="9 10">
    <name type="scientific">Salsuginibacillus halophilus</name>
    <dbReference type="NCBI Taxonomy" id="517424"/>
    <lineage>
        <taxon>Bacteria</taxon>
        <taxon>Bacillati</taxon>
        <taxon>Bacillota</taxon>
        <taxon>Bacilli</taxon>
        <taxon>Bacillales</taxon>
        <taxon>Bacillaceae</taxon>
        <taxon>Salsuginibacillus</taxon>
    </lineage>
</organism>
<evidence type="ECO:0000256" key="5">
    <source>
        <dbReference type="HAMAP-Rule" id="MF_02033"/>
    </source>
</evidence>